<dbReference type="Gene3D" id="3.30.230.10">
    <property type="match status" value="1"/>
</dbReference>
<dbReference type="InterPro" id="IPR019539">
    <property type="entry name" value="GalKase_N"/>
</dbReference>
<gene>
    <name evidence="11" type="primary">galK</name>
    <name evidence="16" type="ORF">B9J77_02980</name>
</gene>
<feature type="domain" description="Galactokinase N-terminal" evidence="15">
    <location>
        <begin position="10"/>
        <end position="58"/>
    </location>
</feature>
<evidence type="ECO:0000256" key="9">
    <source>
        <dbReference type="ARBA" id="ARBA00023144"/>
    </source>
</evidence>
<dbReference type="InterPro" id="IPR014721">
    <property type="entry name" value="Ribsml_uS5_D2-typ_fold_subgr"/>
</dbReference>
<dbReference type="Pfam" id="PF10509">
    <property type="entry name" value="GalKase_gal_bdg"/>
    <property type="match status" value="1"/>
</dbReference>
<feature type="domain" description="GHMP kinase N-terminal" evidence="13">
    <location>
        <begin position="94"/>
        <end position="181"/>
    </location>
</feature>
<comment type="catalytic activity">
    <reaction evidence="11">
        <text>alpha-D-galactose + ATP = alpha-D-galactose 1-phosphate + ADP + H(+)</text>
        <dbReference type="Rhea" id="RHEA:13553"/>
        <dbReference type="ChEBI" id="CHEBI:15378"/>
        <dbReference type="ChEBI" id="CHEBI:28061"/>
        <dbReference type="ChEBI" id="CHEBI:30616"/>
        <dbReference type="ChEBI" id="CHEBI:58336"/>
        <dbReference type="ChEBI" id="CHEBI:456216"/>
        <dbReference type="EC" id="2.7.1.6"/>
    </reaction>
</comment>
<dbReference type="PROSITE" id="PS00106">
    <property type="entry name" value="GALACTOKINASE"/>
    <property type="match status" value="1"/>
</dbReference>
<dbReference type="InterPro" id="IPR036554">
    <property type="entry name" value="GHMP_kinase_C_sf"/>
</dbReference>
<protein>
    <recommendedName>
        <fullName evidence="11 12">Galactokinase</fullName>
        <ecNumber evidence="11 12">2.7.1.6</ecNumber>
    </recommendedName>
    <alternativeName>
        <fullName evidence="11">Galactose kinase</fullName>
    </alternativeName>
</protein>
<evidence type="ECO:0000313" key="16">
    <source>
        <dbReference type="EMBL" id="RII00266.1"/>
    </source>
</evidence>
<comment type="pathway">
    <text evidence="11">Carbohydrate metabolism; galactose metabolism.</text>
</comment>
<keyword evidence="7 11" id="KW-0067">ATP-binding</keyword>
<dbReference type="NCBIfam" id="TIGR00131">
    <property type="entry name" value="gal_kin"/>
    <property type="match status" value="1"/>
</dbReference>
<evidence type="ECO:0000256" key="2">
    <source>
        <dbReference type="ARBA" id="ARBA00022490"/>
    </source>
</evidence>
<dbReference type="GO" id="GO:0005524">
    <property type="term" value="F:ATP binding"/>
    <property type="evidence" value="ECO:0007669"/>
    <property type="project" value="UniProtKB-UniRule"/>
</dbReference>
<proteinExistence type="inferred from homology"/>
<dbReference type="Proteomes" id="UP000266287">
    <property type="component" value="Unassembled WGS sequence"/>
</dbReference>
<evidence type="ECO:0000313" key="17">
    <source>
        <dbReference type="Proteomes" id="UP000266287"/>
    </source>
</evidence>
<dbReference type="InterPro" id="IPR006206">
    <property type="entry name" value="Mevalonate/galactokinase"/>
</dbReference>
<evidence type="ECO:0000256" key="3">
    <source>
        <dbReference type="ARBA" id="ARBA00022679"/>
    </source>
</evidence>
<feature type="site" description="Transition state stabilizer" evidence="11">
    <location>
        <position position="30"/>
    </location>
</feature>
<feature type="binding site" evidence="11">
    <location>
        <position position="130"/>
    </location>
    <ligand>
        <name>Mg(2+)</name>
        <dbReference type="ChEBI" id="CHEBI:18420"/>
    </ligand>
</feature>
<comment type="similarity">
    <text evidence="1 11">Belongs to the GHMP kinase family. GalK subfamily.</text>
</comment>
<organism evidence="16 17">
    <name type="scientific">candidate division NPL-UPA2 bacterium Unc8</name>
    <dbReference type="NCBI Taxonomy" id="1980939"/>
    <lineage>
        <taxon>Bacteria</taxon>
    </lineage>
</organism>
<evidence type="ECO:0000256" key="4">
    <source>
        <dbReference type="ARBA" id="ARBA00022723"/>
    </source>
</evidence>
<feature type="binding site" evidence="11">
    <location>
        <position position="70"/>
    </location>
    <ligand>
        <name>ATP</name>
        <dbReference type="ChEBI" id="CHEBI:30616"/>
    </ligand>
</feature>
<name>A0A399FXT5_UNCN2</name>
<dbReference type="AlphaFoldDB" id="A0A399FXT5"/>
<evidence type="ECO:0000256" key="5">
    <source>
        <dbReference type="ARBA" id="ARBA00022741"/>
    </source>
</evidence>
<dbReference type="FunFam" id="3.30.70.890:FF:000001">
    <property type="entry name" value="Galactokinase"/>
    <property type="match status" value="1"/>
</dbReference>
<dbReference type="GO" id="GO:0000287">
    <property type="term" value="F:magnesium ion binding"/>
    <property type="evidence" value="ECO:0007669"/>
    <property type="project" value="UniProtKB-UniRule"/>
</dbReference>
<evidence type="ECO:0000259" key="14">
    <source>
        <dbReference type="Pfam" id="PF08544"/>
    </source>
</evidence>
<dbReference type="FunFam" id="3.30.230.10:FF:000017">
    <property type="entry name" value="Galactokinase"/>
    <property type="match status" value="1"/>
</dbReference>
<feature type="binding site" evidence="11">
    <location>
        <position position="162"/>
    </location>
    <ligand>
        <name>Mg(2+)</name>
        <dbReference type="ChEBI" id="CHEBI:18420"/>
    </ligand>
</feature>
<dbReference type="EC" id="2.7.1.6" evidence="11 12"/>
<accession>A0A399FXT5</accession>
<dbReference type="InterPro" id="IPR013750">
    <property type="entry name" value="GHMP_kinase_C_dom"/>
</dbReference>
<dbReference type="SUPFAM" id="SSF54211">
    <property type="entry name" value="Ribosomal protein S5 domain 2-like"/>
    <property type="match status" value="1"/>
</dbReference>
<reference evidence="16 17" key="1">
    <citation type="submission" date="2018-08" db="EMBL/GenBank/DDBJ databases">
        <title>Draft genome of candidate division NPL-UPA2 bacterium Unc8 that adapted to ultra-basic serpentinizing groundwater.</title>
        <authorList>
            <person name="Ishii S."/>
            <person name="Suzuki S."/>
            <person name="Nealson K.H."/>
        </authorList>
    </citation>
    <scope>NUCLEOTIDE SEQUENCE [LARGE SCALE GENOMIC DNA]</scope>
    <source>
        <strain evidence="16">Unc8</strain>
    </source>
</reference>
<keyword evidence="8 11" id="KW-0460">Magnesium</keyword>
<feature type="binding site" evidence="11">
    <location>
        <position position="226"/>
    </location>
    <ligand>
        <name>substrate</name>
    </ligand>
</feature>
<evidence type="ECO:0000259" key="15">
    <source>
        <dbReference type="Pfam" id="PF10509"/>
    </source>
</evidence>
<dbReference type="PANTHER" id="PTHR10457">
    <property type="entry name" value="MEVALONATE KINASE/GALACTOKINASE"/>
    <property type="match status" value="1"/>
</dbReference>
<dbReference type="InterPro" id="IPR006204">
    <property type="entry name" value="GHMP_kinase_N_dom"/>
</dbReference>
<evidence type="ECO:0000256" key="10">
    <source>
        <dbReference type="ARBA" id="ARBA00023277"/>
    </source>
</evidence>
<dbReference type="PROSITE" id="PS00627">
    <property type="entry name" value="GHMP_KINASES_ATP"/>
    <property type="match status" value="1"/>
</dbReference>
<evidence type="ECO:0000256" key="11">
    <source>
        <dbReference type="HAMAP-Rule" id="MF_00246"/>
    </source>
</evidence>
<dbReference type="PRINTS" id="PR00959">
    <property type="entry name" value="MEVGALKINASE"/>
</dbReference>
<dbReference type="SUPFAM" id="SSF55060">
    <property type="entry name" value="GHMP Kinase, C-terminal domain"/>
    <property type="match status" value="1"/>
</dbReference>
<feature type="binding site" evidence="11">
    <location>
        <begin position="36"/>
        <end position="39"/>
    </location>
    <ligand>
        <name>substrate</name>
    </ligand>
</feature>
<comment type="subcellular location">
    <subcellularLocation>
        <location evidence="11">Cytoplasm</location>
    </subcellularLocation>
</comment>
<evidence type="ECO:0000256" key="12">
    <source>
        <dbReference type="NCBIfam" id="TIGR00131"/>
    </source>
</evidence>
<dbReference type="InterPro" id="IPR000705">
    <property type="entry name" value="Galactokinase"/>
</dbReference>
<comment type="caution">
    <text evidence="16">The sequence shown here is derived from an EMBL/GenBank/DDBJ whole genome shotgun (WGS) entry which is preliminary data.</text>
</comment>
<keyword evidence="5 11" id="KW-0547">Nucleotide-binding</keyword>
<dbReference type="Pfam" id="PF00288">
    <property type="entry name" value="GHMP_kinases_N"/>
    <property type="match status" value="1"/>
</dbReference>
<dbReference type="PANTHER" id="PTHR10457:SF7">
    <property type="entry name" value="GALACTOKINASE-RELATED"/>
    <property type="match status" value="1"/>
</dbReference>
<keyword evidence="3 11" id="KW-0808">Transferase</keyword>
<dbReference type="UniPathway" id="UPA00214"/>
<sequence>MERIKSVLTKFKEVFGSGESKVFLARAPGRVNLIGEHTDYNKGFVLPIAINQEIIAAFLPRQDRLISLCSSNFSSFCQFSLDEVTYNEKEHWANYVKGVIRVLQEEGVRLSGMSMVLEGDIPIGVGLSSSAATEIVTAVSLQIINGFTISPLEMVKLCQKAENEFVGVNCGIMDQFTSLLGEKDRALFLDCRSLEYKQIPLLFMENLRIVICNTRVNRRLAKSGYYNDRRRECAEGVSHLREFLPEIDTLRDVTIDSFEKYKHHLPGNIKKRCRHVVRENDRVVQAVAALGEDNLGKFGDLMNESHQSLRDDYEVSCNELDLMVEIAREIDGVLGARMTGAGFGGCTVNFVEKKSINQFHKIVTEKYKKETGIQPEIYVCQAKNGAGEIVQ</sequence>
<dbReference type="InterPro" id="IPR006203">
    <property type="entry name" value="GHMP_knse_ATP-bd_CS"/>
</dbReference>
<keyword evidence="4 11" id="KW-0479">Metal-binding</keyword>
<keyword evidence="6 11" id="KW-0418">Kinase</keyword>
<dbReference type="InterPro" id="IPR022963">
    <property type="entry name" value="Galactokinase_bac"/>
</dbReference>
<dbReference type="GO" id="GO:0006012">
    <property type="term" value="P:galactose metabolic process"/>
    <property type="evidence" value="ECO:0007669"/>
    <property type="project" value="UniProtKB-UniRule"/>
</dbReference>
<comment type="function">
    <text evidence="11">Catalyzes the transfer of the gamma-phosphate of ATP to D-galactose to form alpha-D-galactose-1-phosphate (Gal-1-P).</text>
</comment>
<dbReference type="GO" id="GO:0005829">
    <property type="term" value="C:cytosol"/>
    <property type="evidence" value="ECO:0007669"/>
    <property type="project" value="TreeGrafter"/>
</dbReference>
<dbReference type="PRINTS" id="PR00473">
    <property type="entry name" value="GALCTOKINASE"/>
</dbReference>
<dbReference type="Pfam" id="PF08544">
    <property type="entry name" value="GHMP_kinases_C"/>
    <property type="match status" value="1"/>
</dbReference>
<evidence type="ECO:0000256" key="1">
    <source>
        <dbReference type="ARBA" id="ARBA00006566"/>
    </source>
</evidence>
<keyword evidence="2 11" id="KW-0963">Cytoplasm</keyword>
<evidence type="ECO:0000256" key="8">
    <source>
        <dbReference type="ARBA" id="ARBA00022842"/>
    </source>
</evidence>
<dbReference type="NCBIfam" id="NF003705">
    <property type="entry name" value="PRK05322.1"/>
    <property type="match status" value="1"/>
</dbReference>
<feature type="active site" description="Proton acceptor" evidence="11">
    <location>
        <position position="174"/>
    </location>
</feature>
<evidence type="ECO:0000259" key="13">
    <source>
        <dbReference type="Pfam" id="PF00288"/>
    </source>
</evidence>
<dbReference type="InterPro" id="IPR019741">
    <property type="entry name" value="Galactokinase_CS"/>
</dbReference>
<dbReference type="Gene3D" id="3.30.70.890">
    <property type="entry name" value="GHMP kinase, C-terminal domain"/>
    <property type="match status" value="1"/>
</dbReference>
<feature type="domain" description="GHMP kinase C-terminal" evidence="14">
    <location>
        <begin position="287"/>
        <end position="368"/>
    </location>
</feature>
<dbReference type="GO" id="GO:0004335">
    <property type="term" value="F:galactokinase activity"/>
    <property type="evidence" value="ECO:0007669"/>
    <property type="project" value="UniProtKB-UniRule"/>
</dbReference>
<dbReference type="PIRSF" id="PIRSF000530">
    <property type="entry name" value="Galactokinase"/>
    <property type="match status" value="1"/>
</dbReference>
<keyword evidence="10 11" id="KW-0119">Carbohydrate metabolism</keyword>
<dbReference type="EMBL" id="NDHY01000005">
    <property type="protein sequence ID" value="RII00266.1"/>
    <property type="molecule type" value="Genomic_DNA"/>
</dbReference>
<evidence type="ECO:0000256" key="6">
    <source>
        <dbReference type="ARBA" id="ARBA00022777"/>
    </source>
</evidence>
<dbReference type="InterPro" id="IPR020568">
    <property type="entry name" value="Ribosomal_Su5_D2-typ_SF"/>
</dbReference>
<evidence type="ECO:0000256" key="7">
    <source>
        <dbReference type="ARBA" id="ARBA00022840"/>
    </source>
</evidence>
<comment type="caution">
    <text evidence="11">Lacks conserved residue(s) required for the propagation of feature annotation.</text>
</comment>
<keyword evidence="9 11" id="KW-0299">Galactose metabolism</keyword>
<dbReference type="HAMAP" id="MF_00246">
    <property type="entry name" value="Galactokinase"/>
    <property type="match status" value="1"/>
</dbReference>